<name>A0A853CGN7_9ACTN</name>
<comment type="caution">
    <text evidence="3">The sequence shown here is derived from an EMBL/GenBank/DDBJ whole genome shotgun (WGS) entry which is preliminary data.</text>
</comment>
<dbReference type="Proteomes" id="UP000541969">
    <property type="component" value="Unassembled WGS sequence"/>
</dbReference>
<evidence type="ECO:0000256" key="1">
    <source>
        <dbReference type="ARBA" id="ARBA00006484"/>
    </source>
</evidence>
<evidence type="ECO:0000256" key="2">
    <source>
        <dbReference type="ARBA" id="ARBA00023002"/>
    </source>
</evidence>
<evidence type="ECO:0000313" key="3">
    <source>
        <dbReference type="EMBL" id="NYJ06396.1"/>
    </source>
</evidence>
<dbReference type="Gene3D" id="3.40.50.720">
    <property type="entry name" value="NAD(P)-binding Rossmann-like Domain"/>
    <property type="match status" value="1"/>
</dbReference>
<gene>
    <name evidence="3" type="ORF">GGQ55_002674</name>
</gene>
<organism evidence="3 4">
    <name type="scientific">Petropleomorpha daqingensis</name>
    <dbReference type="NCBI Taxonomy" id="2026353"/>
    <lineage>
        <taxon>Bacteria</taxon>
        <taxon>Bacillati</taxon>
        <taxon>Actinomycetota</taxon>
        <taxon>Actinomycetes</taxon>
        <taxon>Geodermatophilales</taxon>
        <taxon>Geodermatophilaceae</taxon>
        <taxon>Petropleomorpha</taxon>
    </lineage>
</organism>
<dbReference type="GO" id="GO:0016491">
    <property type="term" value="F:oxidoreductase activity"/>
    <property type="evidence" value="ECO:0007669"/>
    <property type="project" value="UniProtKB-KW"/>
</dbReference>
<dbReference type="InterPro" id="IPR002347">
    <property type="entry name" value="SDR_fam"/>
</dbReference>
<comment type="similarity">
    <text evidence="1">Belongs to the short-chain dehydrogenases/reductases (SDR) family.</text>
</comment>
<dbReference type="PANTHER" id="PTHR42879">
    <property type="entry name" value="3-OXOACYL-(ACYL-CARRIER-PROTEIN) REDUCTASE"/>
    <property type="match status" value="1"/>
</dbReference>
<sequence length="259" mass="25778">MDLGLDGRVAVVTGASRGIGLATTRCLVEAGVRVVAGAHRSSDELDALAETGSVEVVLGDLAQPEAPARLVAAAGPRLDILVNNVGGVSTRAGGFLEITDAQWEATLQLDLMAAVRAIRAALPPMLAAGRGVIATVGSVNAFLPDPLVLDYGAAKAALVNALKALSKEVGPRGVRVVTVNPGPVATDLWLGGSGVAAQLSATSGRSPQQVAESAVAGSATGRFTTPEEVAQLLVLLASDRAGNVTGAGLTVDGGLSPGL</sequence>
<dbReference type="PRINTS" id="PR00081">
    <property type="entry name" value="GDHRDH"/>
</dbReference>
<dbReference type="RefSeq" id="WP_246323809.1">
    <property type="nucleotide sequence ID" value="NZ_JACBZT010000001.1"/>
</dbReference>
<dbReference type="PRINTS" id="PR00080">
    <property type="entry name" value="SDRFAMILY"/>
</dbReference>
<dbReference type="AlphaFoldDB" id="A0A853CGN7"/>
<dbReference type="Pfam" id="PF13561">
    <property type="entry name" value="adh_short_C2"/>
    <property type="match status" value="1"/>
</dbReference>
<dbReference type="InterPro" id="IPR050259">
    <property type="entry name" value="SDR"/>
</dbReference>
<keyword evidence="2" id="KW-0560">Oxidoreductase</keyword>
<accession>A0A853CGN7</accession>
<proteinExistence type="inferred from homology"/>
<keyword evidence="4" id="KW-1185">Reference proteome</keyword>
<evidence type="ECO:0000313" key="4">
    <source>
        <dbReference type="Proteomes" id="UP000541969"/>
    </source>
</evidence>
<dbReference type="FunFam" id="3.40.50.720:FF:000084">
    <property type="entry name" value="Short-chain dehydrogenase reductase"/>
    <property type="match status" value="1"/>
</dbReference>
<protein>
    <submittedName>
        <fullName evidence="3">NAD(P)-dependent dehydrogenase (Short-subunit alcohol dehydrogenase family)</fullName>
    </submittedName>
</protein>
<dbReference type="EMBL" id="JACBZT010000001">
    <property type="protein sequence ID" value="NYJ06396.1"/>
    <property type="molecule type" value="Genomic_DNA"/>
</dbReference>
<dbReference type="SUPFAM" id="SSF51735">
    <property type="entry name" value="NAD(P)-binding Rossmann-fold domains"/>
    <property type="match status" value="1"/>
</dbReference>
<dbReference type="InterPro" id="IPR036291">
    <property type="entry name" value="NAD(P)-bd_dom_sf"/>
</dbReference>
<reference evidence="3 4" key="1">
    <citation type="submission" date="2020-07" db="EMBL/GenBank/DDBJ databases">
        <title>Sequencing the genomes of 1000 actinobacteria strains.</title>
        <authorList>
            <person name="Klenk H.-P."/>
        </authorList>
    </citation>
    <scope>NUCLEOTIDE SEQUENCE [LARGE SCALE GENOMIC DNA]</scope>
    <source>
        <strain evidence="3 4">DSM 104001</strain>
    </source>
</reference>